<evidence type="ECO:0000256" key="8">
    <source>
        <dbReference type="ARBA" id="ARBA00023136"/>
    </source>
</evidence>
<sequence length="404" mass="44474">MAKNTPVLAREEGLFLSSLAAAQVDEPMPRATWAIYLMLVIVAVAIGWSSFAKVDQVTRTDGRIVPDGKEQVIASLESGILRELLVREGEEVEAGQELVRLDPTRVEAQQNEGQAKRVSLLASIARLQSEATGQALQFPPEVLAVPAIARSETDSLASRRRVLDEAVSSIARSVGLLQRELKMSQDMAAKGLMSDVEVMRLVRQVNELQQQRNERISRFRQEAATELVRMQNELAMQDEQMIVRQDALSRTVLKSPVRGLVKNIRVNTVGGVITTGAPIMEIVPLGPLVLIEARIKPSDVGFLHVGQSAIVKLTGYEYNLYGGLEGKVDYISPDALGDSEKAGADGRYYRATIRSERNTLRYKGESLPVIPGMSATVEIRTGERSILSYLLRPMLKSKEALSER</sequence>
<feature type="domain" description="Multidrug resistance protein MdtA-like barrel-sandwich hybrid" evidence="10">
    <location>
        <begin position="78"/>
        <end position="280"/>
    </location>
</feature>
<evidence type="ECO:0000256" key="3">
    <source>
        <dbReference type="ARBA" id="ARBA00022448"/>
    </source>
</evidence>
<dbReference type="NCBIfam" id="TIGR01843">
    <property type="entry name" value="type_I_hlyD"/>
    <property type="match status" value="1"/>
</dbReference>
<evidence type="ECO:0000256" key="1">
    <source>
        <dbReference type="ARBA" id="ARBA00004377"/>
    </source>
</evidence>
<evidence type="ECO:0000259" key="10">
    <source>
        <dbReference type="Pfam" id="PF25917"/>
    </source>
</evidence>
<evidence type="ECO:0000259" key="11">
    <source>
        <dbReference type="Pfam" id="PF26002"/>
    </source>
</evidence>
<keyword evidence="4 9" id="KW-1003">Cell membrane</keyword>
<dbReference type="InterPro" id="IPR058625">
    <property type="entry name" value="MdtA-like_BSH"/>
</dbReference>
<keyword evidence="5 9" id="KW-0997">Cell inner membrane</keyword>
<dbReference type="Gene3D" id="2.40.50.100">
    <property type="match status" value="1"/>
</dbReference>
<dbReference type="PANTHER" id="PTHR30386:SF26">
    <property type="entry name" value="TRANSPORT PROTEIN COMB"/>
    <property type="match status" value="1"/>
</dbReference>
<dbReference type="Pfam" id="PF26002">
    <property type="entry name" value="Beta-barrel_AprE"/>
    <property type="match status" value="1"/>
</dbReference>
<dbReference type="EMBL" id="JAVXZY010000002">
    <property type="protein sequence ID" value="MDT8998833.1"/>
    <property type="molecule type" value="Genomic_DNA"/>
</dbReference>
<comment type="subcellular location">
    <subcellularLocation>
        <location evidence="1 9">Cell inner membrane</location>
        <topology evidence="1 9">Single-pass membrane protein</topology>
    </subcellularLocation>
</comment>
<evidence type="ECO:0000256" key="9">
    <source>
        <dbReference type="RuleBase" id="RU365093"/>
    </source>
</evidence>
<proteinExistence type="inferred from homology"/>
<dbReference type="InterPro" id="IPR058982">
    <property type="entry name" value="Beta-barrel_AprE"/>
</dbReference>
<accession>A0ABU3P8L7</accession>
<comment type="caution">
    <text evidence="12">The sequence shown here is derived from an EMBL/GenBank/DDBJ whole genome shotgun (WGS) entry which is preliminary data.</text>
</comment>
<reference evidence="12" key="1">
    <citation type="submission" date="2023-09" db="EMBL/GenBank/DDBJ databases">
        <title>Paucibacter sp. APW11 Genome sequencing and assembly.</title>
        <authorList>
            <person name="Kim I."/>
        </authorList>
    </citation>
    <scope>NUCLEOTIDE SEQUENCE</scope>
    <source>
        <strain evidence="12">APW11</strain>
    </source>
</reference>
<gene>
    <name evidence="12" type="ORF">RQP53_06090</name>
</gene>
<evidence type="ECO:0000256" key="7">
    <source>
        <dbReference type="ARBA" id="ARBA00022989"/>
    </source>
</evidence>
<keyword evidence="13" id="KW-1185">Reference proteome</keyword>
<evidence type="ECO:0000313" key="12">
    <source>
        <dbReference type="EMBL" id="MDT8998833.1"/>
    </source>
</evidence>
<dbReference type="PRINTS" id="PR01490">
    <property type="entry name" value="RTXTOXIND"/>
</dbReference>
<evidence type="ECO:0000256" key="5">
    <source>
        <dbReference type="ARBA" id="ARBA00022519"/>
    </source>
</evidence>
<dbReference type="InterPro" id="IPR010129">
    <property type="entry name" value="T1SS_HlyD"/>
</dbReference>
<keyword evidence="7 9" id="KW-1133">Transmembrane helix</keyword>
<feature type="transmembrane region" description="Helical" evidence="9">
    <location>
        <begin position="33"/>
        <end position="51"/>
    </location>
</feature>
<feature type="domain" description="AprE-like beta-barrel" evidence="11">
    <location>
        <begin position="290"/>
        <end position="382"/>
    </location>
</feature>
<dbReference type="RefSeq" id="WP_315649337.1">
    <property type="nucleotide sequence ID" value="NZ_JAVXZY010000002.1"/>
</dbReference>
<evidence type="ECO:0000256" key="6">
    <source>
        <dbReference type="ARBA" id="ARBA00022692"/>
    </source>
</evidence>
<keyword evidence="8 9" id="KW-0472">Membrane</keyword>
<comment type="similarity">
    <text evidence="2 9">Belongs to the membrane fusion protein (MFP) (TC 8.A.1) family.</text>
</comment>
<name>A0ABU3P8L7_9BURK</name>
<dbReference type="InterPro" id="IPR050739">
    <property type="entry name" value="MFP"/>
</dbReference>
<organism evidence="12 13">
    <name type="scientific">Roseateles aquae</name>
    <dbReference type="NCBI Taxonomy" id="3077235"/>
    <lineage>
        <taxon>Bacteria</taxon>
        <taxon>Pseudomonadati</taxon>
        <taxon>Pseudomonadota</taxon>
        <taxon>Betaproteobacteria</taxon>
        <taxon>Burkholderiales</taxon>
        <taxon>Sphaerotilaceae</taxon>
        <taxon>Roseateles</taxon>
    </lineage>
</organism>
<dbReference type="Pfam" id="PF25917">
    <property type="entry name" value="BSH_RND"/>
    <property type="match status" value="1"/>
</dbReference>
<protein>
    <recommendedName>
        <fullName evidence="9">Membrane fusion protein (MFP) family protein</fullName>
    </recommendedName>
</protein>
<evidence type="ECO:0000256" key="2">
    <source>
        <dbReference type="ARBA" id="ARBA00009477"/>
    </source>
</evidence>
<dbReference type="InterPro" id="IPR006144">
    <property type="entry name" value="Secretion_HlyD_CS"/>
</dbReference>
<dbReference type="SUPFAM" id="SSF111369">
    <property type="entry name" value="HlyD-like secretion proteins"/>
    <property type="match status" value="1"/>
</dbReference>
<dbReference type="PANTHER" id="PTHR30386">
    <property type="entry name" value="MEMBRANE FUSION SUBUNIT OF EMRAB-TOLC MULTIDRUG EFFLUX PUMP"/>
    <property type="match status" value="1"/>
</dbReference>
<keyword evidence="6 9" id="KW-0812">Transmembrane</keyword>
<evidence type="ECO:0000313" key="13">
    <source>
        <dbReference type="Proteomes" id="UP001246372"/>
    </source>
</evidence>
<dbReference type="Gene3D" id="2.40.30.170">
    <property type="match status" value="1"/>
</dbReference>
<evidence type="ECO:0000256" key="4">
    <source>
        <dbReference type="ARBA" id="ARBA00022475"/>
    </source>
</evidence>
<dbReference type="Proteomes" id="UP001246372">
    <property type="component" value="Unassembled WGS sequence"/>
</dbReference>
<keyword evidence="3 9" id="KW-0813">Transport</keyword>
<dbReference type="PROSITE" id="PS00543">
    <property type="entry name" value="HLYD_FAMILY"/>
    <property type="match status" value="1"/>
</dbReference>